<sequence>MTTHLGEKRLFQVLYNTAEMDPLRPLAKELQSPAPMDTDVEMNKPMEEEHEPVTAVVPSGVPTTTTTQHTPKPPVMSDAMVFRPGHRTIELATGSTHHCR</sequence>
<accession>A0ACC0VSV1</accession>
<gene>
    <name evidence="1" type="ORF">PsorP6_014579</name>
</gene>
<evidence type="ECO:0000313" key="2">
    <source>
        <dbReference type="Proteomes" id="UP001163321"/>
    </source>
</evidence>
<comment type="caution">
    <text evidence="1">The sequence shown here is derived from an EMBL/GenBank/DDBJ whole genome shotgun (WGS) entry which is preliminary data.</text>
</comment>
<reference evidence="1 2" key="1">
    <citation type="journal article" date="2022" name="bioRxiv">
        <title>The genome of the oomycete Peronosclerospora sorghi, a cosmopolitan pathogen of maize and sorghum, is inflated with dispersed pseudogenes.</title>
        <authorList>
            <person name="Fletcher K."/>
            <person name="Martin F."/>
            <person name="Isakeit T."/>
            <person name="Cavanaugh K."/>
            <person name="Magill C."/>
            <person name="Michelmore R."/>
        </authorList>
    </citation>
    <scope>NUCLEOTIDE SEQUENCE [LARGE SCALE GENOMIC DNA]</scope>
    <source>
        <strain evidence="1">P6</strain>
    </source>
</reference>
<evidence type="ECO:0000313" key="1">
    <source>
        <dbReference type="EMBL" id="KAI9908836.1"/>
    </source>
</evidence>
<protein>
    <submittedName>
        <fullName evidence="1">Uncharacterized protein</fullName>
    </submittedName>
</protein>
<dbReference type="Proteomes" id="UP001163321">
    <property type="component" value="Chromosome 7"/>
</dbReference>
<proteinExistence type="predicted"/>
<name>A0ACC0VSV1_9STRA</name>
<keyword evidence="2" id="KW-1185">Reference proteome</keyword>
<organism evidence="1 2">
    <name type="scientific">Peronosclerospora sorghi</name>
    <dbReference type="NCBI Taxonomy" id="230839"/>
    <lineage>
        <taxon>Eukaryota</taxon>
        <taxon>Sar</taxon>
        <taxon>Stramenopiles</taxon>
        <taxon>Oomycota</taxon>
        <taxon>Peronosporomycetes</taxon>
        <taxon>Peronosporales</taxon>
        <taxon>Peronosporaceae</taxon>
        <taxon>Peronosclerospora</taxon>
    </lineage>
</organism>
<dbReference type="EMBL" id="CM047586">
    <property type="protein sequence ID" value="KAI9908836.1"/>
    <property type="molecule type" value="Genomic_DNA"/>
</dbReference>